<dbReference type="WBParaSite" id="jg18168">
    <property type="protein sequence ID" value="jg18168"/>
    <property type="gene ID" value="jg18168"/>
</dbReference>
<accession>A0A915DBM5</accession>
<protein>
    <submittedName>
        <fullName evidence="2">FCP1 homology domain-containing protein</fullName>
    </submittedName>
</protein>
<evidence type="ECO:0000313" key="2">
    <source>
        <dbReference type="WBParaSite" id="jg18168"/>
    </source>
</evidence>
<sequence>MIMWLLFTMSSPISYDLLFEIGQKYLLRTLQTEGSGFDCCKFMLINSSCQNIMLTILKQNLDLLYIDLDNTSVESTTKRGARIEDHHMGLCLKPGAPMTSEMEEIGIFRFYLTELFYCQAIVNGGWPLEFINRLRNNSQVERATLINGNKRFGWEESRMESYLRLTIPQGVDLANPNLVELEEYFQSHISHNRSPLKQCLQNPADWDQMSRMLNLNSIKVFVSISDQCGREFQPMPEPSVRVYAPRTTGVTVMCASPSRILEMGSCYDVELWKGGGHMQTLFYYLMQSCPNLELIKVQIHHAFLPPDRYQLSQFADEVFTVIKCLIESYVPSMSEEEVVLHLEFPITVCIALKPFVDAMVKEFSERYNFQFFGKTYTMRHIQNHFFIVQWKIDFS</sequence>
<reference evidence="2" key="1">
    <citation type="submission" date="2022-11" db="UniProtKB">
        <authorList>
            <consortium name="WormBaseParasite"/>
        </authorList>
    </citation>
    <scope>IDENTIFICATION</scope>
</reference>
<dbReference type="Proteomes" id="UP000887574">
    <property type="component" value="Unplaced"/>
</dbReference>
<organism evidence="1 2">
    <name type="scientific">Ditylenchus dipsaci</name>
    <dbReference type="NCBI Taxonomy" id="166011"/>
    <lineage>
        <taxon>Eukaryota</taxon>
        <taxon>Metazoa</taxon>
        <taxon>Ecdysozoa</taxon>
        <taxon>Nematoda</taxon>
        <taxon>Chromadorea</taxon>
        <taxon>Rhabditida</taxon>
        <taxon>Tylenchina</taxon>
        <taxon>Tylenchomorpha</taxon>
        <taxon>Sphaerularioidea</taxon>
        <taxon>Anguinidae</taxon>
        <taxon>Anguininae</taxon>
        <taxon>Ditylenchus</taxon>
    </lineage>
</organism>
<dbReference type="AlphaFoldDB" id="A0A915DBM5"/>
<proteinExistence type="predicted"/>
<keyword evidence="1" id="KW-1185">Reference proteome</keyword>
<evidence type="ECO:0000313" key="1">
    <source>
        <dbReference type="Proteomes" id="UP000887574"/>
    </source>
</evidence>
<name>A0A915DBM5_9BILA</name>